<keyword evidence="5" id="KW-1185">Reference proteome</keyword>
<gene>
    <name evidence="4" type="ORF">SAMN05421659_105107</name>
</gene>
<dbReference type="GO" id="GO:0003677">
    <property type="term" value="F:DNA binding"/>
    <property type="evidence" value="ECO:0007669"/>
    <property type="project" value="UniProtKB-UniRule"/>
</dbReference>
<dbReference type="PANTHER" id="PTHR43479">
    <property type="entry name" value="ACREF/ENVCD OPERON REPRESSOR-RELATED"/>
    <property type="match status" value="1"/>
</dbReference>
<dbReference type="Gene3D" id="1.10.357.10">
    <property type="entry name" value="Tetracycline Repressor, domain 2"/>
    <property type="match status" value="1"/>
</dbReference>
<dbReference type="Pfam" id="PF21303">
    <property type="entry name" value="TetR_C_39"/>
    <property type="match status" value="1"/>
</dbReference>
<reference evidence="4 5" key="1">
    <citation type="submission" date="2016-10" db="EMBL/GenBank/DDBJ databases">
        <authorList>
            <person name="de Groot N.N."/>
        </authorList>
    </citation>
    <scope>NUCLEOTIDE SEQUENCE [LARGE SCALE GENOMIC DNA]</scope>
    <source>
        <strain evidence="4 5">DSM 9179</strain>
    </source>
</reference>
<dbReference type="AlphaFoldDB" id="A0A1I0PI94"/>
<name>A0A1I0PI94_9FIRM</name>
<dbReference type="InterPro" id="IPR049149">
    <property type="entry name" value="TetR/AcrR_C"/>
</dbReference>
<evidence type="ECO:0000256" key="1">
    <source>
        <dbReference type="ARBA" id="ARBA00023125"/>
    </source>
</evidence>
<proteinExistence type="predicted"/>
<organism evidence="4 5">
    <name type="scientific">[Clostridium] fimetarium</name>
    <dbReference type="NCBI Taxonomy" id="99656"/>
    <lineage>
        <taxon>Bacteria</taxon>
        <taxon>Bacillati</taxon>
        <taxon>Bacillota</taxon>
        <taxon>Clostridia</taxon>
        <taxon>Lachnospirales</taxon>
        <taxon>Lachnospiraceae</taxon>
    </lineage>
</organism>
<dbReference type="PANTHER" id="PTHR43479:SF11">
    <property type="entry name" value="ACREF_ENVCD OPERON REPRESSOR-RELATED"/>
    <property type="match status" value="1"/>
</dbReference>
<dbReference type="SUPFAM" id="SSF46689">
    <property type="entry name" value="Homeodomain-like"/>
    <property type="match status" value="1"/>
</dbReference>
<dbReference type="PRINTS" id="PR00455">
    <property type="entry name" value="HTHTETR"/>
</dbReference>
<dbReference type="OrthoDB" id="9785164at2"/>
<keyword evidence="1 2" id="KW-0238">DNA-binding</keyword>
<dbReference type="PROSITE" id="PS50977">
    <property type="entry name" value="HTH_TETR_2"/>
    <property type="match status" value="1"/>
</dbReference>
<dbReference type="STRING" id="99656.SAMN05421659_105107"/>
<dbReference type="RefSeq" id="WP_092452519.1">
    <property type="nucleotide sequence ID" value="NZ_FOJI01000005.1"/>
</dbReference>
<dbReference type="InterPro" id="IPR050624">
    <property type="entry name" value="HTH-type_Tx_Regulator"/>
</dbReference>
<sequence>MDKRTLILDATLELMKEDKNDIVSVNDISKRAGIAKGGIYYYFKSKEEILDALVDRIYHDIIVNCNQVISNSNENALDKLNLLFHTYYSFSSASVIDTYLHAPNNAAVHQKSLAKILLELTPLLTAIIEAGINEHLFNCDYPKEYAEIILSAFTFLLDPGIFKWSQEEIYIKIAAISSLIENSLNIKKGSIILK</sequence>
<accession>A0A1I0PI94</accession>
<dbReference type="EMBL" id="FOJI01000005">
    <property type="protein sequence ID" value="SEW14086.1"/>
    <property type="molecule type" value="Genomic_DNA"/>
</dbReference>
<evidence type="ECO:0000313" key="4">
    <source>
        <dbReference type="EMBL" id="SEW14086.1"/>
    </source>
</evidence>
<feature type="DNA-binding region" description="H-T-H motif" evidence="2">
    <location>
        <begin position="24"/>
        <end position="43"/>
    </location>
</feature>
<protein>
    <submittedName>
        <fullName evidence="4">DNA-binding transcriptional regulator, AcrR family</fullName>
    </submittedName>
</protein>
<dbReference type="Proteomes" id="UP000199701">
    <property type="component" value="Unassembled WGS sequence"/>
</dbReference>
<dbReference type="Pfam" id="PF00440">
    <property type="entry name" value="TetR_N"/>
    <property type="match status" value="1"/>
</dbReference>
<evidence type="ECO:0000259" key="3">
    <source>
        <dbReference type="PROSITE" id="PS50977"/>
    </source>
</evidence>
<dbReference type="InterPro" id="IPR009057">
    <property type="entry name" value="Homeodomain-like_sf"/>
</dbReference>
<evidence type="ECO:0000313" key="5">
    <source>
        <dbReference type="Proteomes" id="UP000199701"/>
    </source>
</evidence>
<evidence type="ECO:0000256" key="2">
    <source>
        <dbReference type="PROSITE-ProRule" id="PRU00335"/>
    </source>
</evidence>
<dbReference type="InterPro" id="IPR001647">
    <property type="entry name" value="HTH_TetR"/>
</dbReference>
<feature type="domain" description="HTH tetR-type" evidence="3">
    <location>
        <begin position="1"/>
        <end position="61"/>
    </location>
</feature>